<proteinExistence type="predicted"/>
<dbReference type="SMART" id="SM00903">
    <property type="entry name" value="Flavin_Reduct"/>
    <property type="match status" value="1"/>
</dbReference>
<evidence type="ECO:0000259" key="1">
    <source>
        <dbReference type="SMART" id="SM00903"/>
    </source>
</evidence>
<evidence type="ECO:0000313" key="2">
    <source>
        <dbReference type="EMBL" id="MBI5127817.1"/>
    </source>
</evidence>
<dbReference type="Gene3D" id="2.30.110.10">
    <property type="entry name" value="Electron Transport, Fmn-binding Protein, Chain A"/>
    <property type="match status" value="1"/>
</dbReference>
<dbReference type="PANTHER" id="PTHR43812">
    <property type="entry name" value="BLR2425 PROTEIN"/>
    <property type="match status" value="1"/>
</dbReference>
<reference evidence="2" key="1">
    <citation type="submission" date="2020-07" db="EMBL/GenBank/DDBJ databases">
        <title>Huge and variable diversity of episymbiotic CPR bacteria and DPANN archaea in groundwater ecosystems.</title>
        <authorList>
            <person name="He C.Y."/>
            <person name="Keren R."/>
            <person name="Whittaker M."/>
            <person name="Farag I.F."/>
            <person name="Doudna J."/>
            <person name="Cate J.H.D."/>
            <person name="Banfield J.F."/>
        </authorList>
    </citation>
    <scope>NUCLEOTIDE SEQUENCE</scope>
    <source>
        <strain evidence="2">NC_groundwater_1818_Pr3_B-0.1um_66_35</strain>
    </source>
</reference>
<gene>
    <name evidence="2" type="ORF">HZA66_00100</name>
</gene>
<dbReference type="InterPro" id="IPR002563">
    <property type="entry name" value="Flavin_Rdtase-like_dom"/>
</dbReference>
<dbReference type="GO" id="GO:0010181">
    <property type="term" value="F:FMN binding"/>
    <property type="evidence" value="ECO:0007669"/>
    <property type="project" value="InterPro"/>
</dbReference>
<accession>A0A933RVG0</accession>
<comment type="caution">
    <text evidence="2">The sequence shown here is derived from an EMBL/GenBank/DDBJ whole genome shotgun (WGS) entry which is preliminary data.</text>
</comment>
<feature type="domain" description="Flavin reductase like" evidence="1">
    <location>
        <begin position="22"/>
        <end position="175"/>
    </location>
</feature>
<protein>
    <submittedName>
        <fullName evidence="2">Flavin reductase family protein</fullName>
    </submittedName>
</protein>
<sequence>MTDLHFYEPANGHGLKHDPFNAIIAPRPIGWISSADAKGHVNLAPYSFFNAFNYTPPLIGFSSTTWKDTVANIQETGEFVWNLVTMELAHAMNATSATVPPEVDEFALGNLTKLPSRLVKPPRVAESPVSFECRLSEIIQLKGANGAKVEAWLTIGEVVAVHIDKRLIQDGVYQTALAHPIVRAGRRGDYFEIRPDAMFEMPRPA</sequence>
<dbReference type="AlphaFoldDB" id="A0A933RVG0"/>
<dbReference type="GO" id="GO:0016646">
    <property type="term" value="F:oxidoreductase activity, acting on the CH-NH group of donors, NAD or NADP as acceptor"/>
    <property type="evidence" value="ECO:0007669"/>
    <property type="project" value="UniProtKB-ARBA"/>
</dbReference>
<name>A0A933RVG0_RHOPL</name>
<evidence type="ECO:0000313" key="3">
    <source>
        <dbReference type="Proteomes" id="UP000782519"/>
    </source>
</evidence>
<dbReference type="PANTHER" id="PTHR43812:SF2">
    <property type="entry name" value="FLAVIN REDUCTASE LIKE DOMAIN-CONTAINING PROTEIN"/>
    <property type="match status" value="1"/>
</dbReference>
<dbReference type="EMBL" id="JACRJB010000001">
    <property type="protein sequence ID" value="MBI5127817.1"/>
    <property type="molecule type" value="Genomic_DNA"/>
</dbReference>
<dbReference type="InterPro" id="IPR012349">
    <property type="entry name" value="Split_barrel_FMN-bd"/>
</dbReference>
<dbReference type="SUPFAM" id="SSF50475">
    <property type="entry name" value="FMN-binding split barrel"/>
    <property type="match status" value="1"/>
</dbReference>
<dbReference type="Pfam" id="PF01613">
    <property type="entry name" value="Flavin_Reduct"/>
    <property type="match status" value="1"/>
</dbReference>
<organism evidence="2 3">
    <name type="scientific">Rhodopseudomonas palustris</name>
    <dbReference type="NCBI Taxonomy" id="1076"/>
    <lineage>
        <taxon>Bacteria</taxon>
        <taxon>Pseudomonadati</taxon>
        <taxon>Pseudomonadota</taxon>
        <taxon>Alphaproteobacteria</taxon>
        <taxon>Hyphomicrobiales</taxon>
        <taxon>Nitrobacteraceae</taxon>
        <taxon>Rhodopseudomonas</taxon>
    </lineage>
</organism>
<dbReference type="Proteomes" id="UP000782519">
    <property type="component" value="Unassembled WGS sequence"/>
</dbReference>